<dbReference type="OrthoDB" id="2608547at2759"/>
<protein>
    <recommendedName>
        <fullName evidence="4">Carbohydrate-binding module family 19 domain-containing protein</fullName>
    </recommendedName>
</protein>
<reference evidence="2 3" key="1">
    <citation type="journal article" date="2015" name="Fungal Genet. Biol.">
        <title>Evolution of novel wood decay mechanisms in Agaricales revealed by the genome sequences of Fistulina hepatica and Cylindrobasidium torrendii.</title>
        <authorList>
            <person name="Floudas D."/>
            <person name="Held B.W."/>
            <person name="Riley R."/>
            <person name="Nagy L.G."/>
            <person name="Koehler G."/>
            <person name="Ransdell A.S."/>
            <person name="Younus H."/>
            <person name="Chow J."/>
            <person name="Chiniquy J."/>
            <person name="Lipzen A."/>
            <person name="Tritt A."/>
            <person name="Sun H."/>
            <person name="Haridas S."/>
            <person name="LaButti K."/>
            <person name="Ohm R.A."/>
            <person name="Kues U."/>
            <person name="Blanchette R.A."/>
            <person name="Grigoriev I.V."/>
            <person name="Minto R.E."/>
            <person name="Hibbett D.S."/>
        </authorList>
    </citation>
    <scope>NUCLEOTIDE SEQUENCE [LARGE SCALE GENOMIC DNA]</scope>
    <source>
        <strain evidence="2 3">FP15055 ss-10</strain>
    </source>
</reference>
<proteinExistence type="predicted"/>
<evidence type="ECO:0000313" key="2">
    <source>
        <dbReference type="EMBL" id="KIY64114.1"/>
    </source>
</evidence>
<evidence type="ECO:0000256" key="1">
    <source>
        <dbReference type="SAM" id="SignalP"/>
    </source>
</evidence>
<organism evidence="2 3">
    <name type="scientific">Cylindrobasidium torrendii FP15055 ss-10</name>
    <dbReference type="NCBI Taxonomy" id="1314674"/>
    <lineage>
        <taxon>Eukaryota</taxon>
        <taxon>Fungi</taxon>
        <taxon>Dikarya</taxon>
        <taxon>Basidiomycota</taxon>
        <taxon>Agaricomycotina</taxon>
        <taxon>Agaricomycetes</taxon>
        <taxon>Agaricomycetidae</taxon>
        <taxon>Agaricales</taxon>
        <taxon>Marasmiineae</taxon>
        <taxon>Physalacriaceae</taxon>
        <taxon>Cylindrobasidium</taxon>
    </lineage>
</organism>
<feature type="signal peptide" evidence="1">
    <location>
        <begin position="1"/>
        <end position="20"/>
    </location>
</feature>
<keyword evidence="1" id="KW-0732">Signal</keyword>
<dbReference type="EMBL" id="KN880653">
    <property type="protein sequence ID" value="KIY64114.1"/>
    <property type="molecule type" value="Genomic_DNA"/>
</dbReference>
<evidence type="ECO:0000313" key="3">
    <source>
        <dbReference type="Proteomes" id="UP000054007"/>
    </source>
</evidence>
<sequence>MQFNTLVAVACAFFVAGTSAYNPIGKPCNSPGAYGCANDEPSINNGNAFVYVCDGSQFQLSALCRGHETCKTAPPRNAYCT</sequence>
<dbReference type="Proteomes" id="UP000054007">
    <property type="component" value="Unassembled WGS sequence"/>
</dbReference>
<dbReference type="AlphaFoldDB" id="A0A0D7B1S2"/>
<accession>A0A0D7B1S2</accession>
<gene>
    <name evidence="2" type="ORF">CYLTODRAFT_425511</name>
</gene>
<feature type="chain" id="PRO_5002316562" description="Carbohydrate-binding module family 19 domain-containing protein" evidence="1">
    <location>
        <begin position="21"/>
        <end position="81"/>
    </location>
</feature>
<evidence type="ECO:0008006" key="4">
    <source>
        <dbReference type="Google" id="ProtNLM"/>
    </source>
</evidence>
<keyword evidence="3" id="KW-1185">Reference proteome</keyword>
<name>A0A0D7B1S2_9AGAR</name>